<dbReference type="Gene3D" id="3.80.10.10">
    <property type="entry name" value="Ribonuclease Inhibitor"/>
    <property type="match status" value="1"/>
</dbReference>
<accession>A0A3L6GCB4</accession>
<dbReference type="Gene3D" id="1.10.10.10">
    <property type="entry name" value="Winged helix-like DNA-binding domain superfamily/Winged helix DNA-binding domain"/>
    <property type="match status" value="1"/>
</dbReference>
<keyword evidence="2" id="KW-0611">Plant defense</keyword>
<dbReference type="EMBL" id="NCVQ01000002">
    <property type="protein sequence ID" value="PWZ46174.1"/>
    <property type="molecule type" value="Genomic_DNA"/>
</dbReference>
<keyword evidence="1" id="KW-0677">Repeat</keyword>
<sequence length="679" mass="75882">MGGASLDCTMLPAAAPSGFFVVVDDVWDLKAWDIIKSALIENTNGSAVLTTTSRQIWEHENWRPSGDDKSDSDAEQLEPHLDVTTPADVLPASSPSKSKVVAHVELRHDDPDSSAFGIPQVAGDTQPELRLFPEADADLKGFFYENLFGSEDKCPDDLKDICKDLIQISAGVLSDAYETVEELRGIPTTLESWQPVYQRRKFELSYPKLPGHLKDCLRYFSMFPKGYEISAERLVWAWIAQGFVKETQGQNDLEKVGKKYLIDLISRKMIEAVEVHADGMALSCRAYDLLHGLIVSLSTEEKFVEILNDSQSQERASNPNTEVHRLSIQIQRNNMLHPLPKAWMKQVQSLVVSSDTVPDLSDFQGLHAMDLGGCDSLQVDHLKGISKTTSLIYLAIGGKYIADVPKEVSWLKKLRTLDLTASGLSELPRCILTLTNLERLFVNSHMKIPGKISKMSGLQELGDINIVKPELLKRLRKLKRSRNKDFRFGLDKLLSLQHVRVEINCSNATQRTVKNAEAAIGEEISKIRRDDGSQPILEIRRLQEESMIAGKDQTQDANKTPSSSTMETTLRAQPIGESLMPSVETVSSKVFVSQNSSNDTFFNNVGILTSSTKIKTLKERALQELTAEKQGSTALHQEVDELNKKLAKTQREFEEFKKQQEENNLLLKHILHSNNAGTS</sequence>
<evidence type="ECO:0000313" key="8">
    <source>
        <dbReference type="Proteomes" id="UP000251960"/>
    </source>
</evidence>
<comment type="caution">
    <text evidence="7">The sequence shown here is derived from an EMBL/GenBank/DDBJ whole genome shotgun (WGS) entry which is preliminary data.</text>
</comment>
<keyword evidence="3" id="KW-0175">Coiled coil</keyword>
<dbReference type="Pfam" id="PF23598">
    <property type="entry name" value="LRR_14"/>
    <property type="match status" value="1"/>
</dbReference>
<feature type="domain" description="Disease resistance R13L4/SHOC-2-like LRR" evidence="6">
    <location>
        <begin position="347"/>
        <end position="480"/>
    </location>
</feature>
<evidence type="ECO:0000256" key="3">
    <source>
        <dbReference type="SAM" id="Coils"/>
    </source>
</evidence>
<dbReference type="InterPro" id="IPR058922">
    <property type="entry name" value="WHD_DRP"/>
</dbReference>
<evidence type="ECO:0000313" key="7">
    <source>
        <dbReference type="EMBL" id="PWZ46174.1"/>
    </source>
</evidence>
<dbReference type="GO" id="GO:0009626">
    <property type="term" value="P:plant-type hypersensitive response"/>
    <property type="evidence" value="ECO:0007669"/>
    <property type="project" value="UniProtKB-ARBA"/>
</dbReference>
<feature type="coiled-coil region" evidence="3">
    <location>
        <begin position="632"/>
        <end position="659"/>
    </location>
</feature>
<protein>
    <submittedName>
        <fullName evidence="7">Disease resistance protein RGA2</fullName>
    </submittedName>
</protein>
<dbReference type="PANTHER" id="PTHR23155">
    <property type="entry name" value="DISEASE RESISTANCE PROTEIN RP"/>
    <property type="match status" value="1"/>
</dbReference>
<feature type="region of interest" description="Disordered" evidence="4">
    <location>
        <begin position="547"/>
        <end position="567"/>
    </location>
</feature>
<name>A0A3L6GCB4_MAIZE</name>
<evidence type="ECO:0000256" key="4">
    <source>
        <dbReference type="SAM" id="MobiDB-lite"/>
    </source>
</evidence>
<feature type="compositionally biased region" description="Polar residues" evidence="4">
    <location>
        <begin position="555"/>
        <end position="567"/>
    </location>
</feature>
<dbReference type="InterPro" id="IPR055414">
    <property type="entry name" value="LRR_R13L4/SHOC2-like"/>
</dbReference>
<dbReference type="Pfam" id="PF23559">
    <property type="entry name" value="WHD_DRP"/>
    <property type="match status" value="1"/>
</dbReference>
<evidence type="ECO:0000256" key="1">
    <source>
        <dbReference type="ARBA" id="ARBA00022737"/>
    </source>
</evidence>
<evidence type="ECO:0000259" key="6">
    <source>
        <dbReference type="Pfam" id="PF23598"/>
    </source>
</evidence>
<dbReference type="PANTHER" id="PTHR23155:SF1210">
    <property type="entry name" value="AAA+ ATPASE DOMAIN-CONTAINING PROTEIN"/>
    <property type="match status" value="1"/>
</dbReference>
<dbReference type="InterPro" id="IPR032675">
    <property type="entry name" value="LRR_dom_sf"/>
</dbReference>
<proteinExistence type="predicted"/>
<dbReference type="GO" id="GO:0002758">
    <property type="term" value="P:innate immune response-activating signaling pathway"/>
    <property type="evidence" value="ECO:0007669"/>
    <property type="project" value="UniProtKB-ARBA"/>
</dbReference>
<feature type="domain" description="Disease resistance protein winged helix" evidence="5">
    <location>
        <begin position="222"/>
        <end position="294"/>
    </location>
</feature>
<evidence type="ECO:0000256" key="2">
    <source>
        <dbReference type="ARBA" id="ARBA00022821"/>
    </source>
</evidence>
<dbReference type="InterPro" id="IPR044974">
    <property type="entry name" value="Disease_R_plants"/>
</dbReference>
<dbReference type="FunFam" id="1.10.10.10:FF:000322">
    <property type="entry name" value="Probable disease resistance protein At1g63360"/>
    <property type="match status" value="1"/>
</dbReference>
<dbReference type="GO" id="GO:0042742">
    <property type="term" value="P:defense response to bacterium"/>
    <property type="evidence" value="ECO:0007669"/>
    <property type="project" value="UniProtKB-ARBA"/>
</dbReference>
<dbReference type="ExpressionAtlas" id="A0A3L6GCB4">
    <property type="expression patterns" value="baseline and differential"/>
</dbReference>
<dbReference type="SUPFAM" id="SSF52058">
    <property type="entry name" value="L domain-like"/>
    <property type="match status" value="1"/>
</dbReference>
<organism evidence="7 8">
    <name type="scientific">Zea mays</name>
    <name type="common">Maize</name>
    <dbReference type="NCBI Taxonomy" id="4577"/>
    <lineage>
        <taxon>Eukaryota</taxon>
        <taxon>Viridiplantae</taxon>
        <taxon>Streptophyta</taxon>
        <taxon>Embryophyta</taxon>
        <taxon>Tracheophyta</taxon>
        <taxon>Spermatophyta</taxon>
        <taxon>Magnoliopsida</taxon>
        <taxon>Liliopsida</taxon>
        <taxon>Poales</taxon>
        <taxon>Poaceae</taxon>
        <taxon>PACMAD clade</taxon>
        <taxon>Panicoideae</taxon>
        <taxon>Andropogonodae</taxon>
        <taxon>Andropogoneae</taxon>
        <taxon>Tripsacinae</taxon>
        <taxon>Zea</taxon>
    </lineage>
</organism>
<evidence type="ECO:0000259" key="5">
    <source>
        <dbReference type="Pfam" id="PF23559"/>
    </source>
</evidence>
<dbReference type="InterPro" id="IPR036388">
    <property type="entry name" value="WH-like_DNA-bd_sf"/>
</dbReference>
<reference evidence="7 8" key="1">
    <citation type="journal article" date="2018" name="Nat. Genet.">
        <title>Extensive intraspecific gene order and gene structural variations between Mo17 and other maize genomes.</title>
        <authorList>
            <person name="Sun S."/>
            <person name="Zhou Y."/>
            <person name="Chen J."/>
            <person name="Shi J."/>
            <person name="Zhao H."/>
            <person name="Zhao H."/>
            <person name="Song W."/>
            <person name="Zhang M."/>
            <person name="Cui Y."/>
            <person name="Dong X."/>
            <person name="Liu H."/>
            <person name="Ma X."/>
            <person name="Jiao Y."/>
            <person name="Wang B."/>
            <person name="Wei X."/>
            <person name="Stein J.C."/>
            <person name="Glaubitz J.C."/>
            <person name="Lu F."/>
            <person name="Yu G."/>
            <person name="Liang C."/>
            <person name="Fengler K."/>
            <person name="Li B."/>
            <person name="Rafalski A."/>
            <person name="Schnable P.S."/>
            <person name="Ware D.H."/>
            <person name="Buckler E.S."/>
            <person name="Lai J."/>
        </authorList>
    </citation>
    <scope>NUCLEOTIDE SEQUENCE [LARGE SCALE GENOMIC DNA]</scope>
    <source>
        <strain evidence="8">cv. Missouri 17</strain>
        <tissue evidence="7">Seedling</tissue>
    </source>
</reference>
<dbReference type="AlphaFoldDB" id="A0A3L6GCB4"/>
<gene>
    <name evidence="7" type="primary">RGA2_4</name>
    <name evidence="7" type="ORF">Zm00014a_010089</name>
</gene>
<dbReference type="Proteomes" id="UP000251960">
    <property type="component" value="Chromosome 10"/>
</dbReference>